<sequence>MNNNNFVVLPGSKSVTSVRLKAKTVRELQLEKVQLEMENKEVEKKLRQLQSNMSREKEERKKSSAYHWKSGQAGPTLARFLSQNKEKSSKVSSGKVKLQLLKEPLQVSEKEPFKHGMSNYGAHEKSEAKEIVSHCPHTKNEGLTEASTRAGKLQVVDHFGFNSSMNETEINHEEKKVNSKHGVTSNKLSSLPESAGTAEELSSESDWTGLDNQDKGILLNGVFNEEESAKSFQEALIQWRNGNHDHRREQHAESVRNHEVQTSLSVMKENVQIQFKESGLSYMEKLLLKKYKRTSVDEMSASCLKDSRPEHELTALRKAVTGGEGKGDAGDTDDLRVEGVRRYWTSVFREEVPKSVTESVESTLKIEFLHDSYGVELEESCNFLASEAEATEMNNQRNIEPFEEFGRCEKRRDYFGSATADQKSTLSNLLPKETAAMMRKSSCHSTLMADAQYLLHSPPDGNLVSSKEILQGDGRWVTDTSLSEHADESVVEAVLESQMSRSSSGLKTCYQRRNSTCRSYSGNDSIRPQSMDVLQRKLTRNSPKNSHPRPKSSPMHTFRADTEISKHKYVDVIKQDEHCWEYIADQEALLCLEKELETYLCSQEKLYNLTSEDVTSSSRCSRKMYGNVTDFHKTLDLKDHSRADMLGVCDEDQIDDEEEILEDKRQVLALQ</sequence>
<dbReference type="GeneTree" id="ENSGT00940000167407"/>
<dbReference type="PANTHER" id="PTHR28634:SF1">
    <property type="entry name" value="ZINC FINGER B-BOX DOMAIN-CONTAINING PROTEIN 1"/>
    <property type="match status" value="1"/>
</dbReference>
<proteinExistence type="predicted"/>
<dbReference type="InterPro" id="IPR037688">
    <property type="entry name" value="ZBBX"/>
</dbReference>
<dbReference type="SMR" id="A0A8V0XAB2"/>
<dbReference type="RefSeq" id="XP_040562041.1">
    <property type="nucleotide sequence ID" value="XM_040706107.2"/>
</dbReference>
<feature type="region of interest" description="Disordered" evidence="1">
    <location>
        <begin position="169"/>
        <end position="210"/>
    </location>
</feature>
<dbReference type="AlphaFoldDB" id="A0A8V0XAB2"/>
<dbReference type="GeneID" id="771469"/>
<evidence type="ECO:0000313" key="2">
    <source>
        <dbReference type="Ensembl" id="ENSGALP00010001457.1"/>
    </source>
</evidence>
<protein>
    <submittedName>
        <fullName evidence="2">Zinc finger B-box domain containing</fullName>
    </submittedName>
</protein>
<dbReference type="FunCoup" id="A0A8V0XAB2">
    <property type="interactions" value="2"/>
</dbReference>
<reference evidence="2" key="2">
    <citation type="submission" date="2025-08" db="UniProtKB">
        <authorList>
            <consortium name="Ensembl"/>
        </authorList>
    </citation>
    <scope>IDENTIFICATION</scope>
    <source>
        <strain evidence="2">broiler</strain>
    </source>
</reference>
<name>A0A8V0XAB2_CHICK</name>
<dbReference type="OMA" id="FTMGTNC"/>
<keyword evidence="3" id="KW-1185">Reference proteome</keyword>
<dbReference type="RefSeq" id="XP_015147243.2">
    <property type="nucleotide sequence ID" value="XM_015291757.4"/>
</dbReference>
<accession>A0A8V0XAB2</accession>
<dbReference type="Proteomes" id="UP000000539">
    <property type="component" value="Chromosome 9"/>
</dbReference>
<organism evidence="2 3">
    <name type="scientific">Gallus gallus</name>
    <name type="common">Chicken</name>
    <dbReference type="NCBI Taxonomy" id="9031"/>
    <lineage>
        <taxon>Eukaryota</taxon>
        <taxon>Metazoa</taxon>
        <taxon>Chordata</taxon>
        <taxon>Craniata</taxon>
        <taxon>Vertebrata</taxon>
        <taxon>Euteleostomi</taxon>
        <taxon>Archelosauria</taxon>
        <taxon>Archosauria</taxon>
        <taxon>Dinosauria</taxon>
        <taxon>Saurischia</taxon>
        <taxon>Theropoda</taxon>
        <taxon>Coelurosauria</taxon>
        <taxon>Aves</taxon>
        <taxon>Neognathae</taxon>
        <taxon>Galloanserae</taxon>
        <taxon>Galliformes</taxon>
        <taxon>Phasianidae</taxon>
        <taxon>Phasianinae</taxon>
        <taxon>Gallus</taxon>
    </lineage>
</organism>
<dbReference type="RefSeq" id="XP_046754761.1">
    <property type="nucleotide sequence ID" value="XM_046898805.1"/>
</dbReference>
<evidence type="ECO:0000313" key="3">
    <source>
        <dbReference type="Proteomes" id="UP000000539"/>
    </source>
</evidence>
<reference evidence="2" key="1">
    <citation type="submission" date="2020-11" db="EMBL/GenBank/DDBJ databases">
        <title>Gallus gallus (Chicken) genome, bGalGal1, GRCg7b, maternal haplotype autosomes + Z &amp; W.</title>
        <authorList>
            <person name="Warren W."/>
            <person name="Formenti G."/>
            <person name="Fedrigo O."/>
            <person name="Haase B."/>
            <person name="Mountcastle J."/>
            <person name="Balacco J."/>
            <person name="Tracey A."/>
            <person name="Schneider V."/>
            <person name="Okimoto R."/>
            <person name="Cheng H."/>
            <person name="Hawken R."/>
            <person name="Howe K."/>
            <person name="Jarvis E.D."/>
        </authorList>
    </citation>
    <scope>NUCLEOTIDE SEQUENCE [LARGE SCALE GENOMIC DNA]</scope>
    <source>
        <strain evidence="2">Broiler</strain>
    </source>
</reference>
<dbReference type="PANTHER" id="PTHR28634">
    <property type="entry name" value="ZINC FINGER B-BOX DOMAIN-CONTAINING PROTEIN 1"/>
    <property type="match status" value="1"/>
</dbReference>
<dbReference type="RefSeq" id="XP_040562043.1">
    <property type="nucleotide sequence ID" value="XM_040706109.2"/>
</dbReference>
<dbReference type="RefSeq" id="XP_015147242.2">
    <property type="nucleotide sequence ID" value="XM_015291756.4"/>
</dbReference>
<dbReference type="Ensembl" id="ENSGALT00010002911.1">
    <property type="protein sequence ID" value="ENSGALP00010001457.1"/>
    <property type="gene ID" value="ENSGALG00010001253.1"/>
</dbReference>
<reference evidence="2" key="3">
    <citation type="submission" date="2025-09" db="UniProtKB">
        <authorList>
            <consortium name="Ensembl"/>
        </authorList>
    </citation>
    <scope>IDENTIFICATION</scope>
    <source>
        <strain evidence="2">broiler</strain>
    </source>
</reference>
<dbReference type="OrthoDB" id="6226111at2759"/>
<feature type="region of interest" description="Disordered" evidence="1">
    <location>
        <begin position="48"/>
        <end position="67"/>
    </location>
</feature>
<evidence type="ECO:0000256" key="1">
    <source>
        <dbReference type="SAM" id="MobiDB-lite"/>
    </source>
</evidence>
<dbReference type="RefSeq" id="XP_046754762.1">
    <property type="nucleotide sequence ID" value="XM_046898806.1"/>
</dbReference>
<feature type="compositionally biased region" description="Polar residues" evidence="1">
    <location>
        <begin position="181"/>
        <end position="192"/>
    </location>
</feature>
<gene>
    <name evidence="2" type="primary">ZBBX</name>
</gene>
<dbReference type="CTD" id="79740"/>
<dbReference type="KEGG" id="gga:771469"/>